<dbReference type="InterPro" id="IPR006086">
    <property type="entry name" value="XPG-I_dom"/>
</dbReference>
<dbReference type="Pfam" id="PF00867">
    <property type="entry name" value="XPG_I"/>
    <property type="match status" value="1"/>
</dbReference>
<dbReference type="SUPFAM" id="SSF88723">
    <property type="entry name" value="PIN domain-like"/>
    <property type="match status" value="1"/>
</dbReference>
<dbReference type="InterPro" id="IPR029060">
    <property type="entry name" value="PIN-like_dom_sf"/>
</dbReference>
<dbReference type="PANTHER" id="PTHR11081:SF59">
    <property type="entry name" value="FI23547P1"/>
    <property type="match status" value="1"/>
</dbReference>
<sequence>MDPFPSTSSCLTFFRTINLCYKFGVFLVFVVDEAPSPMKSQPRGVELLELFAGSDAFLFGAKLVIKCLKPNTKEPFECYHLSYIEAGLGLEREHLIAISLLVGNDHYSNGMKGVGLEKARHCPAVPMKIWSSLVVAFSEEVERFLHEKESPSTRYLKCLRLMA</sequence>
<organism evidence="2 3">
    <name type="scientific">Salix udensis</name>
    <dbReference type="NCBI Taxonomy" id="889485"/>
    <lineage>
        <taxon>Eukaryota</taxon>
        <taxon>Viridiplantae</taxon>
        <taxon>Streptophyta</taxon>
        <taxon>Embryophyta</taxon>
        <taxon>Tracheophyta</taxon>
        <taxon>Spermatophyta</taxon>
        <taxon>Magnoliopsida</taxon>
        <taxon>eudicotyledons</taxon>
        <taxon>Gunneridae</taxon>
        <taxon>Pentapetalae</taxon>
        <taxon>rosids</taxon>
        <taxon>fabids</taxon>
        <taxon>Malpighiales</taxon>
        <taxon>Salicaceae</taxon>
        <taxon>Saliceae</taxon>
        <taxon>Salix</taxon>
    </lineage>
</organism>
<dbReference type="Proteomes" id="UP001162972">
    <property type="component" value="Chromosome 2"/>
</dbReference>
<comment type="caution">
    <text evidence="2">The sequence shown here is derived from an EMBL/GenBank/DDBJ whole genome shotgun (WGS) entry which is preliminary data.</text>
</comment>
<dbReference type="Gene3D" id="1.10.150.20">
    <property type="entry name" value="5' to 3' exonuclease, C-terminal subdomain"/>
    <property type="match status" value="1"/>
</dbReference>
<evidence type="ECO:0000313" key="2">
    <source>
        <dbReference type="EMBL" id="KAJ6404621.1"/>
    </source>
</evidence>
<accession>A0AAD6NTZ6</accession>
<name>A0AAD6NTZ6_9ROSI</name>
<proteinExistence type="predicted"/>
<feature type="domain" description="XPG-I" evidence="1">
    <location>
        <begin position="54"/>
        <end position="105"/>
    </location>
</feature>
<dbReference type="PANTHER" id="PTHR11081">
    <property type="entry name" value="FLAP ENDONUCLEASE FAMILY MEMBER"/>
    <property type="match status" value="1"/>
</dbReference>
<evidence type="ECO:0000313" key="3">
    <source>
        <dbReference type="Proteomes" id="UP001162972"/>
    </source>
</evidence>
<keyword evidence="3" id="KW-1185">Reference proteome</keyword>
<dbReference type="AlphaFoldDB" id="A0AAD6NTZ6"/>
<dbReference type="GO" id="GO:0009555">
    <property type="term" value="P:pollen development"/>
    <property type="evidence" value="ECO:0007669"/>
    <property type="project" value="TreeGrafter"/>
</dbReference>
<gene>
    <name evidence="2" type="ORF">OIU84_012729</name>
</gene>
<evidence type="ECO:0000259" key="1">
    <source>
        <dbReference type="Pfam" id="PF00867"/>
    </source>
</evidence>
<dbReference type="GO" id="GO:0017108">
    <property type="term" value="F:5'-flap endonuclease activity"/>
    <property type="evidence" value="ECO:0007669"/>
    <property type="project" value="TreeGrafter"/>
</dbReference>
<dbReference type="InterPro" id="IPR006084">
    <property type="entry name" value="XPG/Rad2"/>
</dbReference>
<dbReference type="EMBL" id="JAPFFJ010000017">
    <property type="protein sequence ID" value="KAJ6404621.1"/>
    <property type="molecule type" value="Genomic_DNA"/>
</dbReference>
<protein>
    <recommendedName>
        <fullName evidence="1">XPG-I domain-containing protein</fullName>
    </recommendedName>
</protein>
<reference evidence="2 3" key="1">
    <citation type="journal article" date="2023" name="Int. J. Mol. Sci.">
        <title>De Novo Assembly and Annotation of 11 Diverse Shrub Willow (Salix) Genomes Reveals Novel Gene Organization in Sex-Linked Regions.</title>
        <authorList>
            <person name="Hyden B."/>
            <person name="Feng K."/>
            <person name="Yates T.B."/>
            <person name="Jawdy S."/>
            <person name="Cereghino C."/>
            <person name="Smart L.B."/>
            <person name="Muchero W."/>
        </authorList>
    </citation>
    <scope>NUCLEOTIDE SEQUENCE [LARGE SCALE GENOMIC DNA]</scope>
    <source>
        <tissue evidence="2">Shoot tip</tissue>
    </source>
</reference>